<reference evidence="1 2" key="1">
    <citation type="submission" date="2014-04" db="EMBL/GenBank/DDBJ databases">
        <authorList>
            <consortium name="DOE Joint Genome Institute"/>
            <person name="Kuo A."/>
            <person name="Ruytinx J."/>
            <person name="Rineau F."/>
            <person name="Colpaert J."/>
            <person name="Kohler A."/>
            <person name="Nagy L.G."/>
            <person name="Floudas D."/>
            <person name="Copeland A."/>
            <person name="Barry K.W."/>
            <person name="Cichocki N."/>
            <person name="Veneault-Fourrey C."/>
            <person name="LaButti K."/>
            <person name="Lindquist E.A."/>
            <person name="Lipzen A."/>
            <person name="Lundell T."/>
            <person name="Morin E."/>
            <person name="Murat C."/>
            <person name="Sun H."/>
            <person name="Tunlid A."/>
            <person name="Henrissat B."/>
            <person name="Grigoriev I.V."/>
            <person name="Hibbett D.S."/>
            <person name="Martin F."/>
            <person name="Nordberg H.P."/>
            <person name="Cantor M.N."/>
            <person name="Hua S.X."/>
        </authorList>
    </citation>
    <scope>NUCLEOTIDE SEQUENCE [LARGE SCALE GENOMIC DNA]</scope>
    <source>
        <strain evidence="1 2">UH-Slu-Lm8-n1</strain>
    </source>
</reference>
<dbReference type="Proteomes" id="UP000054485">
    <property type="component" value="Unassembled WGS sequence"/>
</dbReference>
<organism evidence="1 2">
    <name type="scientific">Suillus luteus UH-Slu-Lm8-n1</name>
    <dbReference type="NCBI Taxonomy" id="930992"/>
    <lineage>
        <taxon>Eukaryota</taxon>
        <taxon>Fungi</taxon>
        <taxon>Dikarya</taxon>
        <taxon>Basidiomycota</taxon>
        <taxon>Agaricomycotina</taxon>
        <taxon>Agaricomycetes</taxon>
        <taxon>Agaricomycetidae</taxon>
        <taxon>Boletales</taxon>
        <taxon>Suillineae</taxon>
        <taxon>Suillaceae</taxon>
        <taxon>Suillus</taxon>
    </lineage>
</organism>
<accession>A0A0C9ZM87</accession>
<dbReference type="AlphaFoldDB" id="A0A0C9ZM87"/>
<proteinExistence type="predicted"/>
<reference evidence="2" key="2">
    <citation type="submission" date="2015-01" db="EMBL/GenBank/DDBJ databases">
        <title>Evolutionary Origins and Diversification of the Mycorrhizal Mutualists.</title>
        <authorList>
            <consortium name="DOE Joint Genome Institute"/>
            <consortium name="Mycorrhizal Genomics Consortium"/>
            <person name="Kohler A."/>
            <person name="Kuo A."/>
            <person name="Nagy L.G."/>
            <person name="Floudas D."/>
            <person name="Copeland A."/>
            <person name="Barry K.W."/>
            <person name="Cichocki N."/>
            <person name="Veneault-Fourrey C."/>
            <person name="LaButti K."/>
            <person name="Lindquist E.A."/>
            <person name="Lipzen A."/>
            <person name="Lundell T."/>
            <person name="Morin E."/>
            <person name="Murat C."/>
            <person name="Riley R."/>
            <person name="Ohm R."/>
            <person name="Sun H."/>
            <person name="Tunlid A."/>
            <person name="Henrissat B."/>
            <person name="Grigoriev I.V."/>
            <person name="Hibbett D.S."/>
            <person name="Martin F."/>
        </authorList>
    </citation>
    <scope>NUCLEOTIDE SEQUENCE [LARGE SCALE GENOMIC DNA]</scope>
    <source>
        <strain evidence="2">UH-Slu-Lm8-n1</strain>
    </source>
</reference>
<evidence type="ECO:0008006" key="3">
    <source>
        <dbReference type="Google" id="ProtNLM"/>
    </source>
</evidence>
<protein>
    <recommendedName>
        <fullName evidence="3">Anaphase-promoting complex subunit 5</fullName>
    </recommendedName>
</protein>
<dbReference type="InParanoid" id="A0A0C9ZM87"/>
<evidence type="ECO:0000313" key="1">
    <source>
        <dbReference type="EMBL" id="KIK38740.1"/>
    </source>
</evidence>
<dbReference type="InterPro" id="IPR011990">
    <property type="entry name" value="TPR-like_helical_dom_sf"/>
</dbReference>
<dbReference type="OrthoDB" id="2691276at2759"/>
<dbReference type="SUPFAM" id="SSF48452">
    <property type="entry name" value="TPR-like"/>
    <property type="match status" value="1"/>
</dbReference>
<dbReference type="Gene3D" id="1.25.40.10">
    <property type="entry name" value="Tetratricopeptide repeat domain"/>
    <property type="match status" value="1"/>
</dbReference>
<feature type="non-terminal residue" evidence="1">
    <location>
        <position position="112"/>
    </location>
</feature>
<dbReference type="EMBL" id="KN835377">
    <property type="protein sequence ID" value="KIK38740.1"/>
    <property type="molecule type" value="Genomic_DNA"/>
</dbReference>
<evidence type="ECO:0000313" key="2">
    <source>
        <dbReference type="Proteomes" id="UP000054485"/>
    </source>
</evidence>
<name>A0A0C9ZM87_9AGAM</name>
<sequence>MAGETVSHLHAAVEHFELVLDQCPVSHPDHAAALTNLALACLEGYAQNDLQDIDTTISLFRNALASRPRHHPDRPLSLYNLSRALIWRHSKKSTAADIRESAQLHHELLPLC</sequence>
<dbReference type="HOGENOM" id="CLU_001305_4_4_1"/>
<dbReference type="STRING" id="930992.A0A0C9ZM87"/>
<gene>
    <name evidence="1" type="ORF">CY34DRAFT_90467</name>
</gene>
<keyword evidence="2" id="KW-1185">Reference proteome</keyword>